<accession>A0AA39HZG8</accession>
<feature type="region of interest" description="Disordered" evidence="1">
    <location>
        <begin position="1"/>
        <end position="21"/>
    </location>
</feature>
<reference evidence="2" key="1">
    <citation type="submission" date="2023-06" db="EMBL/GenBank/DDBJ databases">
        <title>Genomic analysis of the entomopathogenic nematode Steinernema hermaphroditum.</title>
        <authorList>
            <person name="Schwarz E.M."/>
            <person name="Heppert J.K."/>
            <person name="Baniya A."/>
            <person name="Schwartz H.T."/>
            <person name="Tan C.-H."/>
            <person name="Antoshechkin I."/>
            <person name="Sternberg P.W."/>
            <person name="Goodrich-Blair H."/>
            <person name="Dillman A.R."/>
        </authorList>
    </citation>
    <scope>NUCLEOTIDE SEQUENCE</scope>
    <source>
        <strain evidence="2">PS9179</strain>
        <tissue evidence="2">Whole animal</tissue>
    </source>
</reference>
<organism evidence="2 3">
    <name type="scientific">Steinernema hermaphroditum</name>
    <dbReference type="NCBI Taxonomy" id="289476"/>
    <lineage>
        <taxon>Eukaryota</taxon>
        <taxon>Metazoa</taxon>
        <taxon>Ecdysozoa</taxon>
        <taxon>Nematoda</taxon>
        <taxon>Chromadorea</taxon>
        <taxon>Rhabditida</taxon>
        <taxon>Tylenchina</taxon>
        <taxon>Panagrolaimomorpha</taxon>
        <taxon>Strongyloidoidea</taxon>
        <taxon>Steinernematidae</taxon>
        <taxon>Steinernema</taxon>
    </lineage>
</organism>
<evidence type="ECO:0008006" key="4">
    <source>
        <dbReference type="Google" id="ProtNLM"/>
    </source>
</evidence>
<protein>
    <recommendedName>
        <fullName evidence="4">BESS domain-containing protein</fullName>
    </recommendedName>
</protein>
<sequence length="158" mass="18107">MSNRPRRAGRTSVQHTGATRRSFHLEARAPTLLYGRSSRQCVGLISTKLTEHSCRARCPKTSMFFDTKAIKMRTIMEGAGTSAPKPKKKKRKSTECTALVDYLQKTNIEINAEERANQDRHADEGSENFHFAMDIAHTLDRLPYEKQKEKKRRIMNIV</sequence>
<evidence type="ECO:0000256" key="1">
    <source>
        <dbReference type="SAM" id="MobiDB-lite"/>
    </source>
</evidence>
<keyword evidence="3" id="KW-1185">Reference proteome</keyword>
<comment type="caution">
    <text evidence="2">The sequence shown here is derived from an EMBL/GenBank/DDBJ whole genome shotgun (WGS) entry which is preliminary data.</text>
</comment>
<dbReference type="AlphaFoldDB" id="A0AA39HZG8"/>
<gene>
    <name evidence="2" type="ORF">QR680_006914</name>
</gene>
<evidence type="ECO:0000313" key="2">
    <source>
        <dbReference type="EMBL" id="KAK0413634.1"/>
    </source>
</evidence>
<dbReference type="Proteomes" id="UP001175271">
    <property type="component" value="Unassembled WGS sequence"/>
</dbReference>
<dbReference type="EMBL" id="JAUCMV010000003">
    <property type="protein sequence ID" value="KAK0413634.1"/>
    <property type="molecule type" value="Genomic_DNA"/>
</dbReference>
<evidence type="ECO:0000313" key="3">
    <source>
        <dbReference type="Proteomes" id="UP001175271"/>
    </source>
</evidence>
<proteinExistence type="predicted"/>
<name>A0AA39HZG8_9BILA</name>